<dbReference type="AlphaFoldDB" id="A0A8S1RS90"/>
<sequence length="135" mass="15891">MEPQNKYQEEWHNANQIKIQTYSDQRLSMFYLIKNNIQIYIDHKGSIPLHVKNLAKISTSLITNQTLGYSCTEFISNLIFINGRKLGKSFSCNIKLIIIIKYQIQQKQILNNIDDLLLLDFLKANFHYSLYFSLI</sequence>
<name>A0A8S1RS90_9CILI</name>
<proteinExistence type="predicted"/>
<dbReference type="EMBL" id="CAJJDN010000376">
    <property type="protein sequence ID" value="CAD8131108.1"/>
    <property type="molecule type" value="Genomic_DNA"/>
</dbReference>
<comment type="caution">
    <text evidence="1">The sequence shown here is derived from an EMBL/GenBank/DDBJ whole genome shotgun (WGS) entry which is preliminary data.</text>
</comment>
<organism evidence="1 2">
    <name type="scientific">Paramecium sonneborni</name>
    <dbReference type="NCBI Taxonomy" id="65129"/>
    <lineage>
        <taxon>Eukaryota</taxon>
        <taxon>Sar</taxon>
        <taxon>Alveolata</taxon>
        <taxon>Ciliophora</taxon>
        <taxon>Intramacronucleata</taxon>
        <taxon>Oligohymenophorea</taxon>
        <taxon>Peniculida</taxon>
        <taxon>Parameciidae</taxon>
        <taxon>Paramecium</taxon>
    </lineage>
</organism>
<gene>
    <name evidence="1" type="ORF">PSON_ATCC_30995.1.T3760003</name>
</gene>
<evidence type="ECO:0000313" key="1">
    <source>
        <dbReference type="EMBL" id="CAD8131108.1"/>
    </source>
</evidence>
<keyword evidence="2" id="KW-1185">Reference proteome</keyword>
<dbReference type="Proteomes" id="UP000692954">
    <property type="component" value="Unassembled WGS sequence"/>
</dbReference>
<evidence type="ECO:0000313" key="2">
    <source>
        <dbReference type="Proteomes" id="UP000692954"/>
    </source>
</evidence>
<protein>
    <submittedName>
        <fullName evidence="1">Uncharacterized protein</fullName>
    </submittedName>
</protein>
<reference evidence="1" key="1">
    <citation type="submission" date="2021-01" db="EMBL/GenBank/DDBJ databases">
        <authorList>
            <consortium name="Genoscope - CEA"/>
            <person name="William W."/>
        </authorList>
    </citation>
    <scope>NUCLEOTIDE SEQUENCE</scope>
</reference>
<accession>A0A8S1RS90</accession>